<dbReference type="PANTHER" id="PTHR30204">
    <property type="entry name" value="REDOX-CYCLING DRUG-SENSING TRANSCRIPTIONAL ACTIVATOR SOXR"/>
    <property type="match status" value="1"/>
</dbReference>
<dbReference type="Pfam" id="PF13411">
    <property type="entry name" value="MerR_1"/>
    <property type="match status" value="1"/>
</dbReference>
<keyword evidence="1" id="KW-0238">DNA-binding</keyword>
<dbReference type="RefSeq" id="WP_172146495.1">
    <property type="nucleotide sequence ID" value="NZ_JAAIIJ010000024.1"/>
</dbReference>
<reference evidence="3 4" key="1">
    <citation type="submission" date="2020-02" db="EMBL/GenBank/DDBJ databases">
        <title>Characterization of phylogenetic diversity of novel bifidobacterial species isolated in Czech ZOOs.</title>
        <authorList>
            <person name="Lugli G.A."/>
            <person name="Vera N.B."/>
            <person name="Ventura M."/>
        </authorList>
    </citation>
    <scope>NUCLEOTIDE SEQUENCE [LARGE SCALE GENOMIC DNA]</scope>
    <source>
        <strain evidence="3 4">DSM 109963</strain>
    </source>
</reference>
<proteinExistence type="predicted"/>
<dbReference type="Gene3D" id="1.10.1660.10">
    <property type="match status" value="1"/>
</dbReference>
<dbReference type="CDD" id="cd01109">
    <property type="entry name" value="HTH_YyaN"/>
    <property type="match status" value="1"/>
</dbReference>
<dbReference type="InterPro" id="IPR047057">
    <property type="entry name" value="MerR_fam"/>
</dbReference>
<dbReference type="SMART" id="SM00422">
    <property type="entry name" value="HTH_MERR"/>
    <property type="match status" value="1"/>
</dbReference>
<evidence type="ECO:0000313" key="3">
    <source>
        <dbReference type="EMBL" id="NMN02613.1"/>
    </source>
</evidence>
<dbReference type="SUPFAM" id="SSF46955">
    <property type="entry name" value="Putative DNA-binding domain"/>
    <property type="match status" value="1"/>
</dbReference>
<evidence type="ECO:0000259" key="2">
    <source>
        <dbReference type="PROSITE" id="PS50937"/>
    </source>
</evidence>
<accession>A0ABX1SXP4</accession>
<organism evidence="3 4">
    <name type="scientific">Bifidobacterium panos</name>
    <dbReference type="NCBI Taxonomy" id="2675321"/>
    <lineage>
        <taxon>Bacteria</taxon>
        <taxon>Bacillati</taxon>
        <taxon>Actinomycetota</taxon>
        <taxon>Actinomycetes</taxon>
        <taxon>Bifidobacteriales</taxon>
        <taxon>Bifidobacteriaceae</taxon>
        <taxon>Bifidobacterium</taxon>
    </lineage>
</organism>
<comment type="caution">
    <text evidence="3">The sequence shown here is derived from an EMBL/GenBank/DDBJ whole genome shotgun (WGS) entry which is preliminary data.</text>
</comment>
<dbReference type="InterPro" id="IPR009061">
    <property type="entry name" value="DNA-bd_dom_put_sf"/>
</dbReference>
<dbReference type="PANTHER" id="PTHR30204:SF82">
    <property type="entry name" value="TRANSCRIPTIONAL REGULATOR, MERR FAMILY"/>
    <property type="match status" value="1"/>
</dbReference>
<dbReference type="InterPro" id="IPR000551">
    <property type="entry name" value="MerR-type_HTH_dom"/>
</dbReference>
<dbReference type="PROSITE" id="PS50937">
    <property type="entry name" value="HTH_MERR_2"/>
    <property type="match status" value="1"/>
</dbReference>
<name>A0ABX1SXP4_9BIFI</name>
<gene>
    <name evidence="3" type="ORF">G1C94_1235</name>
</gene>
<keyword evidence="4" id="KW-1185">Reference proteome</keyword>
<protein>
    <submittedName>
        <fullName evidence="3">Transcriptional regulator</fullName>
    </submittedName>
</protein>
<sequence length="136" mass="15920">MYSMKETCQLTNMTYENLKFYCNEGLVPNVKRDSRNYRVFDEYDIKWIQALTCLKKCGMSIAEMKEYLALCLQGEASIPQRKLILEAKRQALLKSIDELRESVAFIDWKQGFYNDVLSGKTAYYSNLLPEHHPSEN</sequence>
<dbReference type="Proteomes" id="UP000553756">
    <property type="component" value="Unassembled WGS sequence"/>
</dbReference>
<evidence type="ECO:0000256" key="1">
    <source>
        <dbReference type="ARBA" id="ARBA00023125"/>
    </source>
</evidence>
<feature type="domain" description="HTH merR-type" evidence="2">
    <location>
        <begin position="1"/>
        <end position="70"/>
    </location>
</feature>
<dbReference type="EMBL" id="JAAIIJ010000024">
    <property type="protein sequence ID" value="NMN02613.1"/>
    <property type="molecule type" value="Genomic_DNA"/>
</dbReference>
<evidence type="ECO:0000313" key="4">
    <source>
        <dbReference type="Proteomes" id="UP000553756"/>
    </source>
</evidence>